<name>A0A9X2F9M1_9BACT</name>
<dbReference type="AlphaFoldDB" id="A0A9X2F9M1"/>
<comment type="caution">
    <text evidence="2">The sequence shown here is derived from an EMBL/GenBank/DDBJ whole genome shotgun (WGS) entry which is preliminary data.</text>
</comment>
<keyword evidence="1" id="KW-1133">Transmembrane helix</keyword>
<feature type="transmembrane region" description="Helical" evidence="1">
    <location>
        <begin position="70"/>
        <end position="89"/>
    </location>
</feature>
<keyword evidence="1" id="KW-0812">Transmembrane</keyword>
<protein>
    <submittedName>
        <fullName evidence="2">Uncharacterized protein</fullName>
    </submittedName>
</protein>
<proteinExistence type="predicted"/>
<organism evidence="2 3">
    <name type="scientific">Aeoliella straminimaris</name>
    <dbReference type="NCBI Taxonomy" id="2954799"/>
    <lineage>
        <taxon>Bacteria</taxon>
        <taxon>Pseudomonadati</taxon>
        <taxon>Planctomycetota</taxon>
        <taxon>Planctomycetia</taxon>
        <taxon>Pirellulales</taxon>
        <taxon>Lacipirellulaceae</taxon>
        <taxon>Aeoliella</taxon>
    </lineage>
</organism>
<sequence length="119" mass="13149">MSYVDLIWTGLYVALTVLSVVALVSAAGLVGAFGPTVYGGAMASGLIRGARSDTRERREPEIPLAAWRQFLPYGVLLTLLFWPAILPALLGRWQIAISVIWMIVIGMHLGRYVDHWFYG</sequence>
<feature type="transmembrane region" description="Helical" evidence="1">
    <location>
        <begin position="95"/>
        <end position="113"/>
    </location>
</feature>
<evidence type="ECO:0000313" key="2">
    <source>
        <dbReference type="EMBL" id="MCO6044850.1"/>
    </source>
</evidence>
<accession>A0A9X2F9M1</accession>
<keyword evidence="3" id="KW-1185">Reference proteome</keyword>
<feature type="transmembrane region" description="Helical" evidence="1">
    <location>
        <begin position="7"/>
        <end position="26"/>
    </location>
</feature>
<dbReference type="Proteomes" id="UP001155241">
    <property type="component" value="Unassembled WGS sequence"/>
</dbReference>
<dbReference type="RefSeq" id="WP_252852964.1">
    <property type="nucleotide sequence ID" value="NZ_JAMXLR010000043.1"/>
</dbReference>
<dbReference type="EMBL" id="JAMXLR010000043">
    <property type="protein sequence ID" value="MCO6044850.1"/>
    <property type="molecule type" value="Genomic_DNA"/>
</dbReference>
<keyword evidence="1" id="KW-0472">Membrane</keyword>
<evidence type="ECO:0000256" key="1">
    <source>
        <dbReference type="SAM" id="Phobius"/>
    </source>
</evidence>
<evidence type="ECO:0000313" key="3">
    <source>
        <dbReference type="Proteomes" id="UP001155241"/>
    </source>
</evidence>
<reference evidence="2" key="1">
    <citation type="submission" date="2022-06" db="EMBL/GenBank/DDBJ databases">
        <title>Aeoliella straminimaris, a novel planctomycete from sediments.</title>
        <authorList>
            <person name="Vitorino I.R."/>
            <person name="Lage O.M."/>
        </authorList>
    </citation>
    <scope>NUCLEOTIDE SEQUENCE</scope>
    <source>
        <strain evidence="2">ICT_H6.2</strain>
    </source>
</reference>
<gene>
    <name evidence="2" type="ORF">NG895_13135</name>
</gene>